<dbReference type="GO" id="GO:0007507">
    <property type="term" value="P:heart development"/>
    <property type="evidence" value="ECO:0007669"/>
    <property type="project" value="TreeGrafter"/>
</dbReference>
<dbReference type="InterPro" id="IPR011990">
    <property type="entry name" value="TPR-like_helical_dom_sf"/>
</dbReference>
<feature type="compositionally biased region" description="Polar residues" evidence="16">
    <location>
        <begin position="842"/>
        <end position="875"/>
    </location>
</feature>
<evidence type="ECO:0000256" key="8">
    <source>
        <dbReference type="ARBA" id="ARBA00022964"/>
    </source>
</evidence>
<dbReference type="PANTHER" id="PTHR14017:SF9">
    <property type="entry name" value="LYSINE-SPECIFIC DEMETHYLASE 6A"/>
    <property type="match status" value="1"/>
</dbReference>
<dbReference type="Gene3D" id="1.20.58.1370">
    <property type="match status" value="2"/>
</dbReference>
<dbReference type="GO" id="GO:0046872">
    <property type="term" value="F:metal ion binding"/>
    <property type="evidence" value="ECO:0007669"/>
    <property type="project" value="UniProtKB-KW"/>
</dbReference>
<evidence type="ECO:0000256" key="2">
    <source>
        <dbReference type="ARBA" id="ARBA00001961"/>
    </source>
</evidence>
<dbReference type="Proteomes" id="UP001239994">
    <property type="component" value="Unassembled WGS sequence"/>
</dbReference>
<accession>A0AAD8ZF16</accession>
<evidence type="ECO:0000256" key="15">
    <source>
        <dbReference type="PROSITE-ProRule" id="PRU00339"/>
    </source>
</evidence>
<organism evidence="18 19">
    <name type="scientific">Electrophorus voltai</name>
    <dbReference type="NCBI Taxonomy" id="2609070"/>
    <lineage>
        <taxon>Eukaryota</taxon>
        <taxon>Metazoa</taxon>
        <taxon>Chordata</taxon>
        <taxon>Craniata</taxon>
        <taxon>Vertebrata</taxon>
        <taxon>Euteleostomi</taxon>
        <taxon>Actinopterygii</taxon>
        <taxon>Neopterygii</taxon>
        <taxon>Teleostei</taxon>
        <taxon>Ostariophysi</taxon>
        <taxon>Gymnotiformes</taxon>
        <taxon>Gymnotoidei</taxon>
        <taxon>Gymnotidae</taxon>
        <taxon>Electrophorus</taxon>
    </lineage>
</organism>
<evidence type="ECO:0000256" key="10">
    <source>
        <dbReference type="ARBA" id="ARBA00023004"/>
    </source>
</evidence>
<evidence type="ECO:0000259" key="17">
    <source>
        <dbReference type="PROSITE" id="PS51184"/>
    </source>
</evidence>
<feature type="repeat" description="TPR" evidence="15">
    <location>
        <begin position="96"/>
        <end position="129"/>
    </location>
</feature>
<sequence>MKSCGVPLAAAACAAGPSLGAVGDEEKKMAARKASEAEEDFPKLTAPERDRLVGIDSALFGFQRLHEDGARTKALLLKAIRCYDAYILKAEGKVEPEVFCQLGHFNLLLEDYPKALSAYQRYYSLQSDYWKWCLGSQTPLGDYCGMSPMLSVGMCHMPAQLEANAAFLYGLGLVYFHYNAFQWAIKAFQEVLYIDPSFSRAKEIHLRLGLMFKVNTDFESSLKCYGGNTGAYLALKASPACPASKDSSGSRGTSDNQIFIKAGVYLQAIYFNLCTVCKGGPPPEAPGVSLPQSSATSANSLQHFQLALIDSTPCSLSKAEIQFHIAHLYEIQKKYRAAKEAYESLLQTENLPAQVKATTLQQLGWMHHTVEQLGDKANNDSYAIQCLQKSLEADPNSGQSWYFLGRCYSSIGKVQDAFMSYRQSIDKSEASADTWCSIGVLYQQQNQPMDALQAYICAVQLDHSHAAAWMDLGTLYESCNQPQDAIKCYVNATCSKSCPNISALTARIKYLQAQLCNLQHGSLPSKSKMLPSIEEAWSLPIPAELTSRQGVLNTAQQTIFAVERSNGSNGQSRAQHVSEMGLQQPACLCHACSQMLFFVLPPHSKRAKAISAVRASPCLLTRSLPAMRRSTPARPRGRGPLAPPRSDGAPVPSSLLIQLSGFLAEPADPSAGPQLVLNPTEAAGSVCLFLLVLFGRASGTMVMSLRIFPPRCVPLQLLEQLRANRANLKPVPLQMLEQQLLLTQQHQNQVRATAASGTRPALPNGTAANAPLPALSPLDSASRPAPVARPICALQPMANGPVAMSPTPCIPARALGNTECHSVGNNHVPGLGSNANVPYLQQNSLPHNCTTSTSSENSLAWKSQRANPTQGLNKSPESHLSGPNSRPPSFFPGAFPPTQACVFNQLCRSGSRACEAPPVQLPSLPPPHLATSGSQQGAAPTKESKPSQNGHPAGMPAAGPPNHVRQGPAAAAPGSPAPDNRPPSALTTGQPNSAENAHGGSGAREGSAASSPRSSAPTPSPDPAVRHAPRDRVGCLNGPGLNGKGPEDSRSPLQSDSPLVCCMPSPPALASWSSVSIYPSSSDMLRACRNLGKNGVSNNSVLLAKCPPPRVPLQPFPPLSKDKLNPPTPSIYLESKRDAFFPPLHQFCTSQANPVTVIRGLAGALKLGWRLFSPESALLMQRNFCSPLCRWMAHEMLKRPPASDALKPMAHPANNQLFCHPALSPPDLGLFSTKTLVEANPEHPVEVRTQLAQPADENWDSTASRKTWRCESSRSLTSISKYAQYQASSFQESLREENGKKGQKDADPEPAPADTLARRRRGPFKHIKFGTNIDLSDERKWKLQMSELSKLPAFARVVSAGNLLSHVGHTILGMNTVQLYMKVPGSRTPGHQENNNFCSVNINIGPGDCEWFAVPEPYWGVMNEFCEKNNINFLMGSWWPNLEDLYEANVPVYRFIQRPGDLVWLNTGTVHWVQAIGWCNNVAWNVGPLTAHQFKLAVERYEWNKLQSVKSIVPMIHLSWNLARNIKVSDHKLFEMIKYCLLRTLRQCQVLTEALLGAGQELVWRGRTRDEPAHYCSICEVEVFNLLFVTSESNSRKTYVVQCYDCARRVSPDLHSFVVLQQFKMEDLMQVYDQFTLASPLPSCTS</sequence>
<dbReference type="Gene3D" id="2.60.120.650">
    <property type="entry name" value="Cupin"/>
    <property type="match status" value="2"/>
</dbReference>
<evidence type="ECO:0000256" key="1">
    <source>
        <dbReference type="ARBA" id="ARBA00001954"/>
    </source>
</evidence>
<dbReference type="Pfam" id="PF13181">
    <property type="entry name" value="TPR_8"/>
    <property type="match status" value="1"/>
</dbReference>
<feature type="repeat" description="TPR" evidence="15">
    <location>
        <begin position="398"/>
        <end position="431"/>
    </location>
</feature>
<dbReference type="EC" id="1.14.11.68" evidence="13"/>
<evidence type="ECO:0000256" key="4">
    <source>
        <dbReference type="ARBA" id="ARBA00022553"/>
    </source>
</evidence>
<evidence type="ECO:0000256" key="7">
    <source>
        <dbReference type="ARBA" id="ARBA00022853"/>
    </source>
</evidence>
<dbReference type="SMART" id="SM00558">
    <property type="entry name" value="JmjC"/>
    <property type="match status" value="1"/>
</dbReference>
<comment type="caution">
    <text evidence="18">The sequence shown here is derived from an EMBL/GenBank/DDBJ whole genome shotgun (WGS) entry which is preliminary data.</text>
</comment>
<keyword evidence="11" id="KW-0539">Nucleus</keyword>
<feature type="repeat" description="TPR" evidence="15">
    <location>
        <begin position="165"/>
        <end position="198"/>
    </location>
</feature>
<feature type="compositionally biased region" description="Basic and acidic residues" evidence="16">
    <location>
        <begin position="1293"/>
        <end position="1307"/>
    </location>
</feature>
<dbReference type="GO" id="GO:0000978">
    <property type="term" value="F:RNA polymerase II cis-regulatory region sequence-specific DNA binding"/>
    <property type="evidence" value="ECO:0007669"/>
    <property type="project" value="TreeGrafter"/>
</dbReference>
<dbReference type="FunFam" id="1.20.58.1370:FF:000001">
    <property type="entry name" value="lysine-specific demethylase 6A isoform X2"/>
    <property type="match status" value="1"/>
</dbReference>
<comment type="cofactor">
    <cofactor evidence="1">
        <name>Fe(2+)</name>
        <dbReference type="ChEBI" id="CHEBI:29033"/>
    </cofactor>
</comment>
<dbReference type="InterPro" id="IPR048560">
    <property type="entry name" value="KDM6A_B-like_GATAL"/>
</dbReference>
<dbReference type="Pfam" id="PF21322">
    <property type="entry name" value="KDM6_C-hel"/>
    <property type="match status" value="1"/>
</dbReference>
<dbReference type="Gene3D" id="1.25.40.10">
    <property type="entry name" value="Tetratricopeptide repeat domain"/>
    <property type="match status" value="2"/>
</dbReference>
<evidence type="ECO:0000256" key="11">
    <source>
        <dbReference type="ARBA" id="ARBA00023242"/>
    </source>
</evidence>
<dbReference type="InterPro" id="IPR051630">
    <property type="entry name" value="Corepressor-Demethylase"/>
</dbReference>
<dbReference type="SUPFAM" id="SSF48452">
    <property type="entry name" value="TPR-like"/>
    <property type="match status" value="2"/>
</dbReference>
<feature type="region of interest" description="Disordered" evidence="16">
    <location>
        <begin position="626"/>
        <end position="650"/>
    </location>
</feature>
<evidence type="ECO:0000256" key="6">
    <source>
        <dbReference type="ARBA" id="ARBA00022833"/>
    </source>
</evidence>
<evidence type="ECO:0000313" key="19">
    <source>
        <dbReference type="Proteomes" id="UP001239994"/>
    </source>
</evidence>
<feature type="region of interest" description="Disordered" evidence="16">
    <location>
        <begin position="1290"/>
        <end position="1321"/>
    </location>
</feature>
<dbReference type="Pfam" id="PF02373">
    <property type="entry name" value="JmjC"/>
    <property type="match status" value="1"/>
</dbReference>
<dbReference type="SMART" id="SM00028">
    <property type="entry name" value="TPR"/>
    <property type="match status" value="7"/>
</dbReference>
<feature type="repeat" description="TPR" evidence="15">
    <location>
        <begin position="432"/>
        <end position="465"/>
    </location>
</feature>
<dbReference type="PROSITE" id="PS50005">
    <property type="entry name" value="TPR"/>
    <property type="match status" value="4"/>
</dbReference>
<protein>
    <recommendedName>
        <fullName evidence="13">[histone H3]-trimethyl-L-lysine(27) demethylase</fullName>
        <ecNumber evidence="13">1.14.11.68</ecNumber>
    </recommendedName>
</protein>
<feature type="compositionally biased region" description="Basic and acidic residues" evidence="16">
    <location>
        <begin position="1024"/>
        <end position="1033"/>
    </location>
</feature>
<feature type="region of interest" description="Disordered" evidence="16">
    <location>
        <begin position="918"/>
        <end position="1060"/>
    </location>
</feature>
<evidence type="ECO:0000313" key="18">
    <source>
        <dbReference type="EMBL" id="KAK1797845.1"/>
    </source>
</evidence>
<keyword evidence="19" id="KW-1185">Reference proteome</keyword>
<feature type="region of interest" description="Disordered" evidence="16">
    <location>
        <begin position="1242"/>
        <end position="1264"/>
    </location>
</feature>
<dbReference type="GO" id="GO:0031490">
    <property type="term" value="F:chromatin DNA binding"/>
    <property type="evidence" value="ECO:0007669"/>
    <property type="project" value="TreeGrafter"/>
</dbReference>
<dbReference type="SUPFAM" id="SSF51197">
    <property type="entry name" value="Clavaminate synthase-like"/>
    <property type="match status" value="1"/>
</dbReference>
<dbReference type="Pfam" id="PF21326">
    <property type="entry name" value="KDM6_GATAL"/>
    <property type="match status" value="1"/>
</dbReference>
<dbReference type="EMBL" id="JAROKS010000013">
    <property type="protein sequence ID" value="KAK1797845.1"/>
    <property type="molecule type" value="Genomic_DNA"/>
</dbReference>
<feature type="domain" description="JmjC" evidence="17">
    <location>
        <begin position="1340"/>
        <end position="1503"/>
    </location>
</feature>
<keyword evidence="9" id="KW-0560">Oxidoreductase</keyword>
<gene>
    <name evidence="18" type="ORF">P4O66_008192</name>
</gene>
<comment type="cofactor">
    <cofactor evidence="2">
        <name>L-ascorbate</name>
        <dbReference type="ChEBI" id="CHEBI:38290"/>
    </cofactor>
</comment>
<name>A0AAD8ZF16_9TELE</name>
<dbReference type="InterPro" id="IPR019734">
    <property type="entry name" value="TPR_rpt"/>
</dbReference>
<dbReference type="PROSITE" id="PS51184">
    <property type="entry name" value="JMJC"/>
    <property type="match status" value="1"/>
</dbReference>
<dbReference type="GO" id="GO:0010468">
    <property type="term" value="P:regulation of gene expression"/>
    <property type="evidence" value="ECO:0007669"/>
    <property type="project" value="TreeGrafter"/>
</dbReference>
<keyword evidence="5" id="KW-0479">Metal-binding</keyword>
<keyword evidence="15" id="KW-0802">TPR repeat</keyword>
<proteinExistence type="inferred from homology"/>
<evidence type="ECO:0000256" key="13">
    <source>
        <dbReference type="ARBA" id="ARBA00034525"/>
    </source>
</evidence>
<keyword evidence="8" id="KW-0223">Dioxygenase</keyword>
<comment type="catalytic activity">
    <reaction evidence="14">
        <text>N(6),N(6),N(6)-trimethyl-L-lysyl(27)-[histone H3] + 2 2-oxoglutarate + 2 O2 = N(6)-methyl-L-lysyl(27)-[histone H3] + 2 formaldehyde + 2 succinate + 2 CO2</text>
        <dbReference type="Rhea" id="RHEA:60224"/>
        <dbReference type="Rhea" id="RHEA-COMP:15535"/>
        <dbReference type="Rhea" id="RHEA-COMP:15544"/>
        <dbReference type="ChEBI" id="CHEBI:15379"/>
        <dbReference type="ChEBI" id="CHEBI:16526"/>
        <dbReference type="ChEBI" id="CHEBI:16810"/>
        <dbReference type="ChEBI" id="CHEBI:16842"/>
        <dbReference type="ChEBI" id="CHEBI:30031"/>
        <dbReference type="ChEBI" id="CHEBI:61929"/>
        <dbReference type="ChEBI" id="CHEBI:61961"/>
        <dbReference type="EC" id="1.14.11.68"/>
    </reaction>
</comment>
<dbReference type="InterPro" id="IPR046941">
    <property type="entry name" value="KDM6_GATAL_sf"/>
</dbReference>
<dbReference type="PANTHER" id="PTHR14017">
    <property type="entry name" value="LYSINE-SPECIFIC DEMETHYLASE"/>
    <property type="match status" value="1"/>
</dbReference>
<dbReference type="InterPro" id="IPR048562">
    <property type="entry name" value="KDM6A_B-like_C-hel"/>
</dbReference>
<dbReference type="Gene3D" id="2.10.110.20">
    <property type="match status" value="1"/>
</dbReference>
<feature type="region of interest" description="Disordered" evidence="16">
    <location>
        <begin position="842"/>
        <end position="892"/>
    </location>
</feature>
<evidence type="ECO:0000256" key="14">
    <source>
        <dbReference type="ARBA" id="ARBA00048695"/>
    </source>
</evidence>
<evidence type="ECO:0000256" key="3">
    <source>
        <dbReference type="ARBA" id="ARBA00004123"/>
    </source>
</evidence>
<evidence type="ECO:0000256" key="5">
    <source>
        <dbReference type="ARBA" id="ARBA00022723"/>
    </source>
</evidence>
<dbReference type="FunFam" id="2.10.110.20:FF:000001">
    <property type="entry name" value="lysine-specific demethylase 6A isoform X2"/>
    <property type="match status" value="1"/>
</dbReference>
<evidence type="ECO:0000256" key="12">
    <source>
        <dbReference type="ARBA" id="ARBA00034483"/>
    </source>
</evidence>
<dbReference type="InterPro" id="IPR003347">
    <property type="entry name" value="JmjC_dom"/>
</dbReference>
<feature type="compositionally biased region" description="Pro residues" evidence="16">
    <location>
        <begin position="919"/>
        <end position="928"/>
    </location>
</feature>
<evidence type="ECO:0000256" key="9">
    <source>
        <dbReference type="ARBA" id="ARBA00023002"/>
    </source>
</evidence>
<keyword evidence="4" id="KW-0597">Phosphoprotein</keyword>
<dbReference type="FunFam" id="1.25.40.10:FF:000022">
    <property type="entry name" value="lysine-specific demethylase 6A isoform X1"/>
    <property type="match status" value="1"/>
</dbReference>
<reference evidence="18" key="1">
    <citation type="submission" date="2023-03" db="EMBL/GenBank/DDBJ databases">
        <title>Electrophorus voltai genome.</title>
        <authorList>
            <person name="Bian C."/>
        </authorList>
    </citation>
    <scope>NUCLEOTIDE SEQUENCE</scope>
    <source>
        <strain evidence="18">CB-2022</strain>
        <tissue evidence="18">Muscle</tissue>
    </source>
</reference>
<keyword evidence="10" id="KW-0408">Iron</keyword>
<dbReference type="GO" id="GO:0044666">
    <property type="term" value="C:MLL3/4 complex"/>
    <property type="evidence" value="ECO:0007669"/>
    <property type="project" value="TreeGrafter"/>
</dbReference>
<keyword evidence="7" id="KW-0156">Chromatin regulator</keyword>
<feature type="compositionally biased region" description="Low complexity" evidence="16">
    <location>
        <begin position="950"/>
        <end position="974"/>
    </location>
</feature>
<feature type="compositionally biased region" description="Low complexity" evidence="16">
    <location>
        <begin position="1004"/>
        <end position="1017"/>
    </location>
</feature>
<evidence type="ECO:0000256" key="16">
    <source>
        <dbReference type="SAM" id="MobiDB-lite"/>
    </source>
</evidence>
<dbReference type="GO" id="GO:0071558">
    <property type="term" value="F:histone H3K27me2/H3K27me3 demethylase activity"/>
    <property type="evidence" value="ECO:0007669"/>
    <property type="project" value="UniProtKB-EC"/>
</dbReference>
<keyword evidence="6" id="KW-0862">Zinc</keyword>
<comment type="subcellular location">
    <subcellularLocation>
        <location evidence="3">Nucleus</location>
    </subcellularLocation>
</comment>
<comment type="similarity">
    <text evidence="12">Belongs to the UTX family.</text>
</comment>
<feature type="compositionally biased region" description="Polar residues" evidence="16">
    <location>
        <begin position="985"/>
        <end position="995"/>
    </location>
</feature>